<proteinExistence type="predicted"/>
<dbReference type="EMBL" id="BAABME010002698">
    <property type="protein sequence ID" value="GAA0155730.1"/>
    <property type="molecule type" value="Genomic_DNA"/>
</dbReference>
<accession>A0AAV3PWV5</accession>
<dbReference type="AlphaFoldDB" id="A0AAV3PWV5"/>
<dbReference type="CDD" id="cd09279">
    <property type="entry name" value="RNase_HI_like"/>
    <property type="match status" value="1"/>
</dbReference>
<dbReference type="Gene3D" id="3.30.420.10">
    <property type="entry name" value="Ribonuclease H-like superfamily/Ribonuclease H"/>
    <property type="match status" value="1"/>
</dbReference>
<dbReference type="PANTHER" id="PTHR48475:SF1">
    <property type="entry name" value="RNASE H TYPE-1 DOMAIN-CONTAINING PROTEIN"/>
    <property type="match status" value="1"/>
</dbReference>
<evidence type="ECO:0000313" key="3">
    <source>
        <dbReference type="Proteomes" id="UP001454036"/>
    </source>
</evidence>
<protein>
    <recommendedName>
        <fullName evidence="1">RNase H type-1 domain-containing protein</fullName>
    </recommendedName>
</protein>
<feature type="domain" description="RNase H type-1" evidence="1">
    <location>
        <begin position="142"/>
        <end position="271"/>
    </location>
</feature>
<dbReference type="InterPro" id="IPR012337">
    <property type="entry name" value="RNaseH-like_sf"/>
</dbReference>
<evidence type="ECO:0000313" key="2">
    <source>
        <dbReference type="EMBL" id="GAA0155730.1"/>
    </source>
</evidence>
<comment type="caution">
    <text evidence="2">The sequence shown here is derived from an EMBL/GenBank/DDBJ whole genome shotgun (WGS) entry which is preliminary data.</text>
</comment>
<gene>
    <name evidence="2" type="ORF">LIER_13397</name>
</gene>
<reference evidence="2 3" key="1">
    <citation type="submission" date="2024-01" db="EMBL/GenBank/DDBJ databases">
        <title>The complete chloroplast genome sequence of Lithospermum erythrorhizon: insights into the phylogenetic relationship among Boraginaceae species and the maternal lineages of purple gromwells.</title>
        <authorList>
            <person name="Okada T."/>
            <person name="Watanabe K."/>
        </authorList>
    </citation>
    <scope>NUCLEOTIDE SEQUENCE [LARGE SCALE GENOMIC DNA]</scope>
</reference>
<evidence type="ECO:0000259" key="1">
    <source>
        <dbReference type="PROSITE" id="PS50879"/>
    </source>
</evidence>
<organism evidence="2 3">
    <name type="scientific">Lithospermum erythrorhizon</name>
    <name type="common">Purple gromwell</name>
    <name type="synonym">Lithospermum officinale var. erythrorhizon</name>
    <dbReference type="NCBI Taxonomy" id="34254"/>
    <lineage>
        <taxon>Eukaryota</taxon>
        <taxon>Viridiplantae</taxon>
        <taxon>Streptophyta</taxon>
        <taxon>Embryophyta</taxon>
        <taxon>Tracheophyta</taxon>
        <taxon>Spermatophyta</taxon>
        <taxon>Magnoliopsida</taxon>
        <taxon>eudicotyledons</taxon>
        <taxon>Gunneridae</taxon>
        <taxon>Pentapetalae</taxon>
        <taxon>asterids</taxon>
        <taxon>lamiids</taxon>
        <taxon>Boraginales</taxon>
        <taxon>Boraginaceae</taxon>
        <taxon>Boraginoideae</taxon>
        <taxon>Lithospermeae</taxon>
        <taxon>Lithospermum</taxon>
    </lineage>
</organism>
<dbReference type="PANTHER" id="PTHR48475">
    <property type="entry name" value="RIBONUCLEASE H"/>
    <property type="match status" value="1"/>
</dbReference>
<sequence>MKSVVKLLLKRYLGSPQLLSRLEAGERLQLYLAISDVAVSSVCATSRSGGDTKTDILSRKLKPYFESNPIQVVTDQPLKRVLSNPAFSGRLTTWAIELSEFEISYVSRTSVRAQALVDFVTECTARPPPIIQRPRADDPNLVKPDCVLYVDVARNDKGAREGVLIMGPQEETMEYALQFNFSATNNEVEYEAMIIGLKLFKSLGVDEVLVRGDSKLVIDQVRRYCGVKNEVLMRYHTKAVEISQSFKQIIFEHIPKVENEKVDRLSRLATTYYSKLSEGVKSWDDSLLTCVSTEEVLKVLAEVHEGWCESHIRTRSLAIKITRVGYYWPTLVKDETAYVKRCDAC</sequence>
<dbReference type="Pfam" id="PF13456">
    <property type="entry name" value="RVT_3"/>
    <property type="match status" value="1"/>
</dbReference>
<dbReference type="Proteomes" id="UP001454036">
    <property type="component" value="Unassembled WGS sequence"/>
</dbReference>
<dbReference type="PROSITE" id="PS50879">
    <property type="entry name" value="RNASE_H_1"/>
    <property type="match status" value="1"/>
</dbReference>
<dbReference type="GO" id="GO:0003676">
    <property type="term" value="F:nucleic acid binding"/>
    <property type="evidence" value="ECO:0007669"/>
    <property type="project" value="InterPro"/>
</dbReference>
<name>A0AAV3PWV5_LITER</name>
<keyword evidence="3" id="KW-1185">Reference proteome</keyword>
<dbReference type="InterPro" id="IPR002156">
    <property type="entry name" value="RNaseH_domain"/>
</dbReference>
<dbReference type="InterPro" id="IPR036397">
    <property type="entry name" value="RNaseH_sf"/>
</dbReference>
<dbReference type="GO" id="GO:0004523">
    <property type="term" value="F:RNA-DNA hybrid ribonuclease activity"/>
    <property type="evidence" value="ECO:0007669"/>
    <property type="project" value="InterPro"/>
</dbReference>
<dbReference type="SUPFAM" id="SSF53098">
    <property type="entry name" value="Ribonuclease H-like"/>
    <property type="match status" value="1"/>
</dbReference>